<dbReference type="EC" id="7.1.1.-" evidence="1"/>
<sequence>METATLNTTTVKSNFKSEEYFINMGPQHPATHGVLRLLLTIDGEIIKKVDPDLGYIHRSIEKMCESNSYQQIVHLTDRMDYLSSHINNEAVCLLVENALELEVPDRVKVIRTLLGELTRIASHTLWWGVMGMDVGALSSYFYGFRDRELLNDIFEETCGARLTMNYNIPGGLMHDIHPNFVKRVKEFVTHFKTKLPEYDQLLTNNIIFQKRTQGVGILSKEDAINFGASGPVARASGYSCDVRKYHPYSALERVTFNEALDTKGDSYARYKVRIQEMWESLSIIEQLIDNIPEGEHKVATNAVIKLPKGDFYQKVETARGELGVYVISTGAKNPYRVKFRSPGLSNLSLLNHIAVGGKIGDLVATMATIDIVVPDIDR</sequence>
<evidence type="ECO:0000259" key="2">
    <source>
        <dbReference type="Pfam" id="PF00346"/>
    </source>
</evidence>
<dbReference type="Proteomes" id="UP001597468">
    <property type="component" value="Unassembled WGS sequence"/>
</dbReference>
<accession>A0ABW5ITY3</accession>
<dbReference type="HAMAP" id="MF_01358">
    <property type="entry name" value="NDH1_NuoD"/>
    <property type="match status" value="1"/>
</dbReference>
<comment type="subunit">
    <text evidence="1">NDH-1 is composed of 14 different subunits. Subunits NuoB, C, D, E, F, and G constitute the peripheral sector of the complex.</text>
</comment>
<protein>
    <recommendedName>
        <fullName evidence="1">NADH-quinone oxidoreductase subunit D</fullName>
        <ecNumber evidence="1">7.1.1.-</ecNumber>
    </recommendedName>
    <alternativeName>
        <fullName evidence="1">NADH dehydrogenase I subunit D</fullName>
    </alternativeName>
    <alternativeName>
        <fullName evidence="1">NDH-1 subunit D</fullName>
    </alternativeName>
</protein>
<dbReference type="InterPro" id="IPR022885">
    <property type="entry name" value="NDH1_su_D/H"/>
</dbReference>
<comment type="catalytic activity">
    <reaction evidence="1">
        <text>a quinone + NADH + 5 H(+)(in) = a quinol + NAD(+) + 4 H(+)(out)</text>
        <dbReference type="Rhea" id="RHEA:57888"/>
        <dbReference type="ChEBI" id="CHEBI:15378"/>
        <dbReference type="ChEBI" id="CHEBI:24646"/>
        <dbReference type="ChEBI" id="CHEBI:57540"/>
        <dbReference type="ChEBI" id="CHEBI:57945"/>
        <dbReference type="ChEBI" id="CHEBI:132124"/>
    </reaction>
</comment>
<keyword evidence="4" id="KW-1185">Reference proteome</keyword>
<comment type="subcellular location">
    <subcellularLocation>
        <location evidence="1">Cell membrane</location>
        <topology evidence="1">Peripheral membrane protein</topology>
        <orientation evidence="1">Cytoplasmic side</orientation>
    </subcellularLocation>
</comment>
<dbReference type="Pfam" id="PF00346">
    <property type="entry name" value="Complex1_49kDa"/>
    <property type="match status" value="1"/>
</dbReference>
<keyword evidence="1" id="KW-0813">Transport</keyword>
<keyword evidence="1" id="KW-1278">Translocase</keyword>
<comment type="similarity">
    <text evidence="1">Belongs to the complex I 49 kDa subunit family.</text>
</comment>
<dbReference type="InterPro" id="IPR029014">
    <property type="entry name" value="NiFe-Hase_large"/>
</dbReference>
<dbReference type="EMBL" id="JBHULT010000005">
    <property type="protein sequence ID" value="MFD2516883.1"/>
    <property type="molecule type" value="Genomic_DNA"/>
</dbReference>
<dbReference type="PANTHER" id="PTHR11993">
    <property type="entry name" value="NADH-UBIQUINONE OXIDOREDUCTASE 49 KDA SUBUNIT"/>
    <property type="match status" value="1"/>
</dbReference>
<dbReference type="RefSeq" id="WP_380748366.1">
    <property type="nucleotide sequence ID" value="NZ_JBHULT010000005.1"/>
</dbReference>
<gene>
    <name evidence="1" type="primary">nuoD</name>
    <name evidence="3" type="ORF">ACFSTG_03170</name>
</gene>
<keyword evidence="1" id="KW-1003">Cell membrane</keyword>
<feature type="domain" description="NADH-quinone oxidoreductase subunit D" evidence="2">
    <location>
        <begin position="133"/>
        <end position="302"/>
    </location>
</feature>
<keyword evidence="1" id="KW-0520">NAD</keyword>
<comment type="caution">
    <text evidence="3">The sequence shown here is derived from an EMBL/GenBank/DDBJ whole genome shotgun (WGS) entry which is preliminary data.</text>
</comment>
<organism evidence="3 4">
    <name type="scientific">Salinimicrobium flavum</name>
    <dbReference type="NCBI Taxonomy" id="1737065"/>
    <lineage>
        <taxon>Bacteria</taxon>
        <taxon>Pseudomonadati</taxon>
        <taxon>Bacteroidota</taxon>
        <taxon>Flavobacteriia</taxon>
        <taxon>Flavobacteriales</taxon>
        <taxon>Flavobacteriaceae</taxon>
        <taxon>Salinimicrobium</taxon>
    </lineage>
</organism>
<evidence type="ECO:0000256" key="1">
    <source>
        <dbReference type="HAMAP-Rule" id="MF_01358"/>
    </source>
</evidence>
<dbReference type="Gene3D" id="1.10.645.10">
    <property type="entry name" value="Cytochrome-c3 Hydrogenase, chain B"/>
    <property type="match status" value="1"/>
</dbReference>
<keyword evidence="1" id="KW-0472">Membrane</keyword>
<proteinExistence type="inferred from homology"/>
<dbReference type="SUPFAM" id="SSF56762">
    <property type="entry name" value="HydB/Nqo4-like"/>
    <property type="match status" value="1"/>
</dbReference>
<dbReference type="InterPro" id="IPR001135">
    <property type="entry name" value="NADH_Q_OxRdtase_suD"/>
</dbReference>
<dbReference type="PANTHER" id="PTHR11993:SF10">
    <property type="entry name" value="NADH DEHYDROGENASE [UBIQUINONE] IRON-SULFUR PROTEIN 2, MITOCHONDRIAL"/>
    <property type="match status" value="1"/>
</dbReference>
<evidence type="ECO:0000313" key="3">
    <source>
        <dbReference type="EMBL" id="MFD2516883.1"/>
    </source>
</evidence>
<comment type="function">
    <text evidence="1">NDH-1 shuttles electrons from NADH, via FMN and iron-sulfur (Fe-S) centers, to quinones in the respiratory chain. The immediate electron acceptor for the enzyme in this species is believed to be a menaquinone. Couples the redox reaction to proton translocation (for every two electrons transferred, four hydrogen ions are translocated across the cytoplasmic membrane), and thus conserves the redox energy in a proton gradient.</text>
</comment>
<keyword evidence="1" id="KW-0874">Quinone</keyword>
<reference evidence="4" key="1">
    <citation type="journal article" date="2019" name="Int. J. Syst. Evol. Microbiol.">
        <title>The Global Catalogue of Microorganisms (GCM) 10K type strain sequencing project: providing services to taxonomists for standard genome sequencing and annotation.</title>
        <authorList>
            <consortium name="The Broad Institute Genomics Platform"/>
            <consortium name="The Broad Institute Genome Sequencing Center for Infectious Disease"/>
            <person name="Wu L."/>
            <person name="Ma J."/>
        </authorList>
    </citation>
    <scope>NUCLEOTIDE SEQUENCE [LARGE SCALE GENOMIC DNA]</scope>
    <source>
        <strain evidence="4">KCTC 42585</strain>
    </source>
</reference>
<name>A0ABW5ITY3_9FLAO</name>
<evidence type="ECO:0000313" key="4">
    <source>
        <dbReference type="Proteomes" id="UP001597468"/>
    </source>
</evidence>